<comment type="caution">
    <text evidence="1">The sequence shown here is derived from an EMBL/GenBank/DDBJ whole genome shotgun (WGS) entry which is preliminary data.</text>
</comment>
<evidence type="ECO:0008006" key="3">
    <source>
        <dbReference type="Google" id="ProtNLM"/>
    </source>
</evidence>
<proteinExistence type="predicted"/>
<dbReference type="RefSeq" id="WP_140846965.1">
    <property type="nucleotide sequence ID" value="NZ_CP038197.1"/>
</dbReference>
<dbReference type="EMBL" id="QTUJ01000003">
    <property type="protein sequence ID" value="REF68634.1"/>
    <property type="molecule type" value="Genomic_DNA"/>
</dbReference>
<evidence type="ECO:0000313" key="2">
    <source>
        <dbReference type="Proteomes" id="UP000256941"/>
    </source>
</evidence>
<sequence>MNAFTDLDAMNAAAATPAGRDHLWLELTAIANKAFSAGEHAAARTLYMRALTEAERLFALQRPEALTVPLPVIVNVSCHNLAALLVHEGKDAEATEPLARAFDLLTGTASRRSAPIALRISCTQHLKYALAELAAHIGKQGATGAEIDSHVARAKAAALSVHHAVEHLRRIAQSACGHCRLLN</sequence>
<dbReference type="Proteomes" id="UP000256941">
    <property type="component" value="Unassembled WGS sequence"/>
</dbReference>
<name>A0A3D9XE13_PARVE</name>
<accession>A0A3D9XE13</accession>
<dbReference type="AlphaFoldDB" id="A0A3D9XE13"/>
<organism evidence="1 2">
    <name type="scientific">Paracoccus versutus</name>
    <name type="common">Thiobacillus versutus</name>
    <dbReference type="NCBI Taxonomy" id="34007"/>
    <lineage>
        <taxon>Bacteria</taxon>
        <taxon>Pseudomonadati</taxon>
        <taxon>Pseudomonadota</taxon>
        <taxon>Alphaproteobacteria</taxon>
        <taxon>Rhodobacterales</taxon>
        <taxon>Paracoccaceae</taxon>
        <taxon>Paracoccus</taxon>
    </lineage>
</organism>
<gene>
    <name evidence="1" type="ORF">BDD41_3701</name>
</gene>
<evidence type="ECO:0000313" key="1">
    <source>
        <dbReference type="EMBL" id="REF68634.1"/>
    </source>
</evidence>
<reference evidence="1 2" key="1">
    <citation type="submission" date="2018-08" db="EMBL/GenBank/DDBJ databases">
        <title>Genomic Encyclopedia of Archaeal and Bacterial Type Strains, Phase II (KMG-II): from individual species to whole genera.</title>
        <authorList>
            <person name="Goeker M."/>
        </authorList>
    </citation>
    <scope>NUCLEOTIDE SEQUENCE [LARGE SCALE GENOMIC DNA]</scope>
    <source>
        <strain evidence="1 2">DSM 17099</strain>
    </source>
</reference>
<protein>
    <recommendedName>
        <fullName evidence="3">Tetratricopeptide repeat protein</fullName>
    </recommendedName>
</protein>